<evidence type="ECO:0000313" key="4">
    <source>
        <dbReference type="Proteomes" id="UP000290092"/>
    </source>
</evidence>
<dbReference type="Gene3D" id="2.130.10.10">
    <property type="entry name" value="YVTN repeat-like/Quinoprotein amine dehydrogenase"/>
    <property type="match status" value="1"/>
</dbReference>
<dbReference type="InterPro" id="IPR011044">
    <property type="entry name" value="Quino_amine_DH_bsu"/>
</dbReference>
<organism evidence="3 4">
    <name type="scientific">Malaciobacter mytili LMG 24559</name>
    <dbReference type="NCBI Taxonomy" id="1032238"/>
    <lineage>
        <taxon>Bacteria</taxon>
        <taxon>Pseudomonadati</taxon>
        <taxon>Campylobacterota</taxon>
        <taxon>Epsilonproteobacteria</taxon>
        <taxon>Campylobacterales</taxon>
        <taxon>Arcobacteraceae</taxon>
        <taxon>Malaciobacter</taxon>
    </lineage>
</organism>
<feature type="signal peptide" evidence="1">
    <location>
        <begin position="1"/>
        <end position="21"/>
    </location>
</feature>
<keyword evidence="1" id="KW-0732">Signal</keyword>
<keyword evidence="4" id="KW-1185">Reference proteome</keyword>
<comment type="caution">
    <text evidence="3">The sequence shown here is derived from an EMBL/GenBank/DDBJ whole genome shotgun (WGS) entry which is preliminary data.</text>
</comment>
<dbReference type="NCBIfam" id="NF038117">
    <property type="entry name" value="choice_anch_I"/>
    <property type="match status" value="1"/>
</dbReference>
<dbReference type="EMBL" id="NXID01000025">
    <property type="protein sequence ID" value="RXK15579.1"/>
    <property type="molecule type" value="Genomic_DNA"/>
</dbReference>
<accession>A0AAX2AEY2</accession>
<dbReference type="Pfam" id="PF22494">
    <property type="entry name" value="choice_anch_I"/>
    <property type="match status" value="1"/>
</dbReference>
<evidence type="ECO:0000259" key="2">
    <source>
        <dbReference type="Pfam" id="PF22494"/>
    </source>
</evidence>
<dbReference type="Proteomes" id="UP000290092">
    <property type="component" value="Unassembled WGS sequence"/>
</dbReference>
<feature type="domain" description="Choice-of-anchor I" evidence="2">
    <location>
        <begin position="37"/>
        <end position="517"/>
    </location>
</feature>
<dbReference type="InterPro" id="IPR055188">
    <property type="entry name" value="Choice_anch_I"/>
</dbReference>
<sequence>MYKVSLVIGVLVLTLFFNGCAKQQVNNTNLITVEQIAKYKTNKKSATEIVAFDEKTNRIFSTNDADNTLDIIQVIYDEKTKKAKLQLLSSIDLSKFGASVQSVAVKNSKVAAAIGSTNKIKKKGKVVVFNTNAELLSQTIVGYLPDMVTFNEDGTKILVANEAEPDATFGKYKDVEGSIGIITLSNTDKEDNSKGYKEVTFSNANLLKSKDNTKVRLGKSNDKSLDLEPEYITVSENYAYITLQENNALAKVDINKATLEFVKSFGLKDYTLKSKIDIEEEGKILLKNYKGLYGLYMPDSIASYKVNNKTYLVTANEGDGRTYCSKKDINCKNPIFTDEEKISKLKLDSSLISTYQNENDLKVLTDMGDIDFDGDYDRLYAFGTRSFSIWDSNGDLIWDSLDELSILTANYMPTLFNQDKGKMDKRSGNKGIEPEALTVGKIDEKIYAFIGLERQNAIIVYNITNPYKPSFVKYIISNSEDLSPEGMTFISKENSPTKNALLLVAFEGSGSIVMYEIK</sequence>
<dbReference type="RefSeq" id="WP_114842075.1">
    <property type="nucleotide sequence ID" value="NZ_CP031219.1"/>
</dbReference>
<reference evidence="3 4" key="1">
    <citation type="submission" date="2017-09" db="EMBL/GenBank/DDBJ databases">
        <title>Genomics of the genus Arcobacter.</title>
        <authorList>
            <person name="Perez-Cataluna A."/>
            <person name="Figueras M.J."/>
            <person name="Salas-Masso N."/>
        </authorList>
    </citation>
    <scope>NUCLEOTIDE SEQUENCE [LARGE SCALE GENOMIC DNA]</scope>
    <source>
        <strain evidence="3 4">CECT 7386</strain>
    </source>
</reference>
<proteinExistence type="predicted"/>
<protein>
    <recommendedName>
        <fullName evidence="2">Choice-of-anchor I domain-containing protein</fullName>
    </recommendedName>
</protein>
<dbReference type="PANTHER" id="PTHR46928">
    <property type="entry name" value="MESENCHYME-SPECIFIC CELL SURFACE GLYCOPROTEIN"/>
    <property type="match status" value="1"/>
</dbReference>
<dbReference type="SUPFAM" id="SSF50969">
    <property type="entry name" value="YVTN repeat-like/Quinoprotein amine dehydrogenase"/>
    <property type="match status" value="1"/>
</dbReference>
<dbReference type="AlphaFoldDB" id="A0AAX2AEY2"/>
<dbReference type="PANTHER" id="PTHR46928:SF1">
    <property type="entry name" value="MESENCHYME-SPECIFIC CELL SURFACE GLYCOPROTEIN"/>
    <property type="match status" value="1"/>
</dbReference>
<feature type="chain" id="PRO_5043724107" description="Choice-of-anchor I domain-containing protein" evidence="1">
    <location>
        <begin position="22"/>
        <end position="518"/>
    </location>
</feature>
<evidence type="ECO:0000256" key="1">
    <source>
        <dbReference type="SAM" id="SignalP"/>
    </source>
</evidence>
<gene>
    <name evidence="3" type="ORF">CP985_07960</name>
</gene>
<dbReference type="KEGG" id="amyt:AMYT_1654"/>
<dbReference type="InterPro" id="IPR015943">
    <property type="entry name" value="WD40/YVTN_repeat-like_dom_sf"/>
</dbReference>
<dbReference type="InterPro" id="IPR052956">
    <property type="entry name" value="Mesenchyme-surface_protein"/>
</dbReference>
<evidence type="ECO:0000313" key="3">
    <source>
        <dbReference type="EMBL" id="RXK15579.1"/>
    </source>
</evidence>
<name>A0AAX2AEY2_9BACT</name>